<evidence type="ECO:0000256" key="1">
    <source>
        <dbReference type="SAM" id="Phobius"/>
    </source>
</evidence>
<feature type="chain" id="PRO_5004454853" evidence="2">
    <location>
        <begin position="22"/>
        <end position="209"/>
    </location>
</feature>
<accession>R7QTJ4</accession>
<feature type="transmembrane region" description="Helical" evidence="1">
    <location>
        <begin position="56"/>
        <end position="78"/>
    </location>
</feature>
<evidence type="ECO:0000256" key="2">
    <source>
        <dbReference type="SAM" id="SignalP"/>
    </source>
</evidence>
<evidence type="ECO:0000313" key="4">
    <source>
        <dbReference type="Proteomes" id="UP000012073"/>
    </source>
</evidence>
<gene>
    <name evidence="3" type="ORF">CHC_T00007582001</name>
</gene>
<dbReference type="AlphaFoldDB" id="R7QTJ4"/>
<dbReference type="Gramene" id="CDF41003">
    <property type="protein sequence ID" value="CDF41003"/>
    <property type="gene ID" value="CHC_T00007582001"/>
</dbReference>
<keyword evidence="4" id="KW-1185">Reference proteome</keyword>
<keyword evidence="1" id="KW-0472">Membrane</keyword>
<keyword evidence="1" id="KW-0812">Transmembrane</keyword>
<dbReference type="RefSeq" id="XP_005711297.1">
    <property type="nucleotide sequence ID" value="XM_005711240.1"/>
</dbReference>
<reference evidence="4" key="1">
    <citation type="journal article" date="2013" name="Proc. Natl. Acad. Sci. U.S.A.">
        <title>Genome structure and metabolic features in the red seaweed Chondrus crispus shed light on evolution of the Archaeplastida.</title>
        <authorList>
            <person name="Collen J."/>
            <person name="Porcel B."/>
            <person name="Carre W."/>
            <person name="Ball S.G."/>
            <person name="Chaparro C."/>
            <person name="Tonon T."/>
            <person name="Barbeyron T."/>
            <person name="Michel G."/>
            <person name="Noel B."/>
            <person name="Valentin K."/>
            <person name="Elias M."/>
            <person name="Artiguenave F."/>
            <person name="Arun A."/>
            <person name="Aury J.M."/>
            <person name="Barbosa-Neto J.F."/>
            <person name="Bothwell J.H."/>
            <person name="Bouget F.Y."/>
            <person name="Brillet L."/>
            <person name="Cabello-Hurtado F."/>
            <person name="Capella-Gutierrez S."/>
            <person name="Charrier B."/>
            <person name="Cladiere L."/>
            <person name="Cock J.M."/>
            <person name="Coelho S.M."/>
            <person name="Colleoni C."/>
            <person name="Czjzek M."/>
            <person name="Da Silva C."/>
            <person name="Delage L."/>
            <person name="Denoeud F."/>
            <person name="Deschamps P."/>
            <person name="Dittami S.M."/>
            <person name="Gabaldon T."/>
            <person name="Gachon C.M."/>
            <person name="Groisillier A."/>
            <person name="Herve C."/>
            <person name="Jabbari K."/>
            <person name="Katinka M."/>
            <person name="Kloareg B."/>
            <person name="Kowalczyk N."/>
            <person name="Labadie K."/>
            <person name="Leblanc C."/>
            <person name="Lopez P.J."/>
            <person name="McLachlan D.H."/>
            <person name="Meslet-Cladiere L."/>
            <person name="Moustafa A."/>
            <person name="Nehr Z."/>
            <person name="Nyvall Collen P."/>
            <person name="Panaud O."/>
            <person name="Partensky F."/>
            <person name="Poulain J."/>
            <person name="Rensing S.A."/>
            <person name="Rousvoal S."/>
            <person name="Samson G."/>
            <person name="Symeonidi A."/>
            <person name="Weissenbach J."/>
            <person name="Zambounis A."/>
            <person name="Wincker P."/>
            <person name="Boyen C."/>
        </authorList>
    </citation>
    <scope>NUCLEOTIDE SEQUENCE [LARGE SCALE GENOMIC DNA]</scope>
    <source>
        <strain evidence="4">cv. Stackhouse</strain>
    </source>
</reference>
<dbReference type="KEGG" id="ccp:CHC_T00007582001"/>
<proteinExistence type="predicted"/>
<name>R7QTJ4_CHOCR</name>
<keyword evidence="2" id="KW-0732">Signal</keyword>
<sequence>MNVYTLFLVQVMLCVCRPCRIDRIRYECYLEKMNFVPEQYTVPAAGHTRPPLRLGALLGLGLLLPSSLFSFLVALSILSFNFISAFELVTTLALATSLFLFASATASSPSKSLVQTVLRNSKSSLTSSQTSRLSLSNLFFGHWRINLFTFRSHSTLTRSHLRANSRLSTRLRNSACAFRSSLRNSGSRSVKPVIVRCRSRMRRRRPGAV</sequence>
<dbReference type="Proteomes" id="UP000012073">
    <property type="component" value="Unassembled WGS sequence"/>
</dbReference>
<feature type="signal peptide" evidence="2">
    <location>
        <begin position="1"/>
        <end position="21"/>
    </location>
</feature>
<organism evidence="3 4">
    <name type="scientific">Chondrus crispus</name>
    <name type="common">Carrageen Irish moss</name>
    <name type="synonym">Polymorpha crispa</name>
    <dbReference type="NCBI Taxonomy" id="2769"/>
    <lineage>
        <taxon>Eukaryota</taxon>
        <taxon>Rhodophyta</taxon>
        <taxon>Florideophyceae</taxon>
        <taxon>Rhodymeniophycidae</taxon>
        <taxon>Gigartinales</taxon>
        <taxon>Gigartinaceae</taxon>
        <taxon>Chondrus</taxon>
    </lineage>
</organism>
<evidence type="ECO:0000313" key="3">
    <source>
        <dbReference type="EMBL" id="CDF41003.1"/>
    </source>
</evidence>
<keyword evidence="1" id="KW-1133">Transmembrane helix</keyword>
<dbReference type="GeneID" id="17319006"/>
<feature type="transmembrane region" description="Helical" evidence="1">
    <location>
        <begin position="85"/>
        <end position="106"/>
    </location>
</feature>
<dbReference type="EMBL" id="HG002294">
    <property type="protein sequence ID" value="CDF41003.1"/>
    <property type="molecule type" value="Genomic_DNA"/>
</dbReference>
<protein>
    <submittedName>
        <fullName evidence="3">Uncharacterized protein</fullName>
    </submittedName>
</protein>